<comment type="caution">
    <text evidence="2">The sequence shown here is derived from an EMBL/GenBank/DDBJ whole genome shotgun (WGS) entry which is preliminary data.</text>
</comment>
<dbReference type="AlphaFoldDB" id="A0AAD3SM97"/>
<dbReference type="Proteomes" id="UP001279734">
    <property type="component" value="Unassembled WGS sequence"/>
</dbReference>
<accession>A0AAD3SM97</accession>
<gene>
    <name evidence="2" type="ORF">Nepgr_014677</name>
</gene>
<name>A0AAD3SM97_NEPGR</name>
<organism evidence="2 3">
    <name type="scientific">Nepenthes gracilis</name>
    <name type="common">Slender pitcher plant</name>
    <dbReference type="NCBI Taxonomy" id="150966"/>
    <lineage>
        <taxon>Eukaryota</taxon>
        <taxon>Viridiplantae</taxon>
        <taxon>Streptophyta</taxon>
        <taxon>Embryophyta</taxon>
        <taxon>Tracheophyta</taxon>
        <taxon>Spermatophyta</taxon>
        <taxon>Magnoliopsida</taxon>
        <taxon>eudicotyledons</taxon>
        <taxon>Gunneridae</taxon>
        <taxon>Pentapetalae</taxon>
        <taxon>Caryophyllales</taxon>
        <taxon>Nepenthaceae</taxon>
        <taxon>Nepenthes</taxon>
    </lineage>
</organism>
<protein>
    <submittedName>
        <fullName evidence="2">Uncharacterized protein</fullName>
    </submittedName>
</protein>
<feature type="compositionally biased region" description="Low complexity" evidence="1">
    <location>
        <begin position="37"/>
        <end position="46"/>
    </location>
</feature>
<keyword evidence="3" id="KW-1185">Reference proteome</keyword>
<proteinExistence type="predicted"/>
<dbReference type="EMBL" id="BSYO01000012">
    <property type="protein sequence ID" value="GMH12836.1"/>
    <property type="molecule type" value="Genomic_DNA"/>
</dbReference>
<reference evidence="2" key="1">
    <citation type="submission" date="2023-05" db="EMBL/GenBank/DDBJ databases">
        <title>Nepenthes gracilis genome sequencing.</title>
        <authorList>
            <person name="Fukushima K."/>
        </authorList>
    </citation>
    <scope>NUCLEOTIDE SEQUENCE</scope>
    <source>
        <strain evidence="2">SING2019-196</strain>
    </source>
</reference>
<sequence length="234" mass="24567">MDAARSKSLSPCYTKGDFAAHCSGPVRPSSPDVLGPSSASVSSLSATFGESAHSDSFPGAVDIKPFNSSTSGSSGMSILPPDISWAQVAKGSDIPSFGPLKFFPPPAELDPDSPLHPPAEVKQQCVEVDRGNPLPPKIRLMTGAAELALSVEVEIIYHSKPARKPSGVQYTQKHVPKARDYGAERMNASTCLPSDLVPGFEGGAVRDAAYAHVYWADRVSCAEEGPGRIASDMA</sequence>
<feature type="region of interest" description="Disordered" evidence="1">
    <location>
        <begin position="24"/>
        <end position="55"/>
    </location>
</feature>
<evidence type="ECO:0000256" key="1">
    <source>
        <dbReference type="SAM" id="MobiDB-lite"/>
    </source>
</evidence>
<evidence type="ECO:0000313" key="3">
    <source>
        <dbReference type="Proteomes" id="UP001279734"/>
    </source>
</evidence>
<evidence type="ECO:0000313" key="2">
    <source>
        <dbReference type="EMBL" id="GMH12836.1"/>
    </source>
</evidence>